<dbReference type="GO" id="GO:0015086">
    <property type="term" value="F:cadmium ion transmembrane transporter activity"/>
    <property type="evidence" value="ECO:0007669"/>
    <property type="project" value="TreeGrafter"/>
</dbReference>
<keyword evidence="3 6" id="KW-0812">Transmembrane</keyword>
<evidence type="ECO:0000256" key="4">
    <source>
        <dbReference type="ARBA" id="ARBA00022989"/>
    </source>
</evidence>
<evidence type="ECO:0000256" key="5">
    <source>
        <dbReference type="ARBA" id="ARBA00023136"/>
    </source>
</evidence>
<dbReference type="Proteomes" id="UP000279994">
    <property type="component" value="Unassembled WGS sequence"/>
</dbReference>
<reference evidence="7 8" key="1">
    <citation type="submission" date="2018-11" db="EMBL/GenBank/DDBJ databases">
        <authorList>
            <person name="Li F."/>
        </authorList>
    </citation>
    <scope>NUCLEOTIDE SEQUENCE [LARGE SCALE GENOMIC DNA]</scope>
    <source>
        <strain evidence="7 8">Gsoil 818</strain>
    </source>
</reference>
<dbReference type="PANTHER" id="PTHR11706">
    <property type="entry name" value="SOLUTE CARRIER PROTEIN FAMILY 11 MEMBER"/>
    <property type="match status" value="1"/>
</dbReference>
<sequence>MKKVFEVALGILTAIGGFVDIGDLVFNAQVGARFGMSLALVTLLGVFGICVFAEMSGRVAACSGRATFDLVRERLGPRMGLANLVASVAVTLLTFIAEIGGVALAIMLVTSISEVLIVPFVGLLVWAVLWRAKFSVMENVLGLLGLGLVVFTVALWQLGPSWGDFVSQAATFDKPGKEDWPTYAYFAVGLFGAAMTPYEVFFFSSGGVEEKWTSKSLGIMRANVLIGFPLGGLLSLSIAGCTAVVLGPLQVDVGALSQVALPVAVAVGKIGFAFVIIGFVAATFGAACETGLSAGYSIAQFFGWQWGKFVKPRQAARFHLVLILATLLAIGVLMTGVDPIMVTEISVVFSAVALPLTYFPILVVANDRDYMGEHVNKAFANVLGTIFLVLIVVIAVAAIPLLVITHMGAGM</sequence>
<dbReference type="GO" id="GO:0034755">
    <property type="term" value="P:iron ion transmembrane transport"/>
    <property type="evidence" value="ECO:0007669"/>
    <property type="project" value="TreeGrafter"/>
</dbReference>
<organism evidence="7 8">
    <name type="scientific">Nocardioides pocheonensis</name>
    <dbReference type="NCBI Taxonomy" id="661485"/>
    <lineage>
        <taxon>Bacteria</taxon>
        <taxon>Bacillati</taxon>
        <taxon>Actinomycetota</taxon>
        <taxon>Actinomycetes</taxon>
        <taxon>Propionibacteriales</taxon>
        <taxon>Nocardioidaceae</taxon>
        <taxon>Nocardioides</taxon>
    </lineage>
</organism>
<dbReference type="EMBL" id="RJSF01000049">
    <property type="protein sequence ID" value="RNM11123.1"/>
    <property type="molecule type" value="Genomic_DNA"/>
</dbReference>
<dbReference type="OrthoDB" id="9787548at2"/>
<feature type="transmembrane region" description="Helical" evidence="6">
    <location>
        <begin position="102"/>
        <end position="128"/>
    </location>
</feature>
<feature type="transmembrane region" description="Helical" evidence="6">
    <location>
        <begin position="378"/>
        <end position="404"/>
    </location>
</feature>
<feature type="transmembrane region" description="Helical" evidence="6">
    <location>
        <begin position="224"/>
        <end position="247"/>
    </location>
</feature>
<evidence type="ECO:0008006" key="9">
    <source>
        <dbReference type="Google" id="ProtNLM"/>
    </source>
</evidence>
<evidence type="ECO:0000313" key="7">
    <source>
        <dbReference type="EMBL" id="RNM11123.1"/>
    </source>
</evidence>
<feature type="transmembrane region" description="Helical" evidence="6">
    <location>
        <begin position="140"/>
        <end position="158"/>
    </location>
</feature>
<feature type="transmembrane region" description="Helical" evidence="6">
    <location>
        <begin position="318"/>
        <end position="341"/>
    </location>
</feature>
<comment type="caution">
    <text evidence="7">The sequence shown here is derived from an EMBL/GenBank/DDBJ whole genome shotgun (WGS) entry which is preliminary data.</text>
</comment>
<dbReference type="GO" id="GO:0005886">
    <property type="term" value="C:plasma membrane"/>
    <property type="evidence" value="ECO:0007669"/>
    <property type="project" value="TreeGrafter"/>
</dbReference>
<proteinExistence type="predicted"/>
<dbReference type="RefSeq" id="WP_123225362.1">
    <property type="nucleotide sequence ID" value="NZ_RJSF01000049.1"/>
</dbReference>
<evidence type="ECO:0000256" key="3">
    <source>
        <dbReference type="ARBA" id="ARBA00022692"/>
    </source>
</evidence>
<name>A0A3N0GF86_9ACTN</name>
<accession>A0A3N0GF86</accession>
<feature type="transmembrane region" description="Helical" evidence="6">
    <location>
        <begin position="183"/>
        <end position="203"/>
    </location>
</feature>
<gene>
    <name evidence="7" type="ORF">EFL26_23560</name>
</gene>
<feature type="transmembrane region" description="Helical" evidence="6">
    <location>
        <begin position="34"/>
        <end position="54"/>
    </location>
</feature>
<comment type="subcellular location">
    <subcellularLocation>
        <location evidence="1">Membrane</location>
        <topology evidence="1">Multi-pass membrane protein</topology>
    </subcellularLocation>
</comment>
<evidence type="ECO:0000256" key="1">
    <source>
        <dbReference type="ARBA" id="ARBA00004141"/>
    </source>
</evidence>
<keyword evidence="4 6" id="KW-1133">Transmembrane helix</keyword>
<keyword evidence="8" id="KW-1185">Reference proteome</keyword>
<dbReference type="PANTHER" id="PTHR11706:SF33">
    <property type="entry name" value="NATURAL RESISTANCE-ASSOCIATED MACROPHAGE PROTEIN 2"/>
    <property type="match status" value="1"/>
</dbReference>
<feature type="transmembrane region" description="Helical" evidence="6">
    <location>
        <begin position="259"/>
        <end position="284"/>
    </location>
</feature>
<dbReference type="GO" id="GO:0005384">
    <property type="term" value="F:manganese ion transmembrane transporter activity"/>
    <property type="evidence" value="ECO:0007669"/>
    <property type="project" value="TreeGrafter"/>
</dbReference>
<protein>
    <recommendedName>
        <fullName evidence="9">Divalent metal cation transporter</fullName>
    </recommendedName>
</protein>
<feature type="transmembrane region" description="Helical" evidence="6">
    <location>
        <begin position="347"/>
        <end position="366"/>
    </location>
</feature>
<dbReference type="InterPro" id="IPR001046">
    <property type="entry name" value="NRAMP_fam"/>
</dbReference>
<dbReference type="Pfam" id="PF01566">
    <property type="entry name" value="Nramp"/>
    <property type="match status" value="1"/>
</dbReference>
<evidence type="ECO:0000313" key="8">
    <source>
        <dbReference type="Proteomes" id="UP000279994"/>
    </source>
</evidence>
<feature type="transmembrane region" description="Helical" evidence="6">
    <location>
        <begin position="75"/>
        <end position="96"/>
    </location>
</feature>
<keyword evidence="2" id="KW-0813">Transport</keyword>
<evidence type="ECO:0000256" key="6">
    <source>
        <dbReference type="SAM" id="Phobius"/>
    </source>
</evidence>
<feature type="transmembrane region" description="Helical" evidence="6">
    <location>
        <begin position="7"/>
        <end position="28"/>
    </location>
</feature>
<evidence type="ECO:0000256" key="2">
    <source>
        <dbReference type="ARBA" id="ARBA00022448"/>
    </source>
</evidence>
<dbReference type="AlphaFoldDB" id="A0A3N0GF86"/>
<keyword evidence="5 6" id="KW-0472">Membrane</keyword>